<evidence type="ECO:0000313" key="2">
    <source>
        <dbReference type="EMBL" id="MBA2888690.1"/>
    </source>
</evidence>
<dbReference type="AlphaFoldDB" id="A0A7W0CCM6"/>
<protein>
    <submittedName>
        <fullName evidence="2">Uncharacterized protein</fullName>
    </submittedName>
</protein>
<evidence type="ECO:0000256" key="1">
    <source>
        <dbReference type="SAM" id="Phobius"/>
    </source>
</evidence>
<organism evidence="2 3">
    <name type="scientific">Nonomuraea soli</name>
    <dbReference type="NCBI Taxonomy" id="1032476"/>
    <lineage>
        <taxon>Bacteria</taxon>
        <taxon>Bacillati</taxon>
        <taxon>Actinomycetota</taxon>
        <taxon>Actinomycetes</taxon>
        <taxon>Streptosporangiales</taxon>
        <taxon>Streptosporangiaceae</taxon>
        <taxon>Nonomuraea</taxon>
    </lineage>
</organism>
<name>A0A7W0CCM6_9ACTN</name>
<proteinExistence type="predicted"/>
<dbReference type="RefSeq" id="WP_181606933.1">
    <property type="nucleotide sequence ID" value="NZ_BAABAM010000001.1"/>
</dbReference>
<dbReference type="EMBL" id="JACDUR010000001">
    <property type="protein sequence ID" value="MBA2888690.1"/>
    <property type="molecule type" value="Genomic_DNA"/>
</dbReference>
<keyword evidence="3" id="KW-1185">Reference proteome</keyword>
<gene>
    <name evidence="2" type="ORF">HNR30_000025</name>
</gene>
<comment type="caution">
    <text evidence="2">The sequence shown here is derived from an EMBL/GenBank/DDBJ whole genome shotgun (WGS) entry which is preliminary data.</text>
</comment>
<dbReference type="Proteomes" id="UP000530928">
    <property type="component" value="Unassembled WGS sequence"/>
</dbReference>
<keyword evidence="1" id="KW-0472">Membrane</keyword>
<reference evidence="2 3" key="1">
    <citation type="submission" date="2020-07" db="EMBL/GenBank/DDBJ databases">
        <title>Genomic Encyclopedia of Type Strains, Phase IV (KMG-IV): sequencing the most valuable type-strain genomes for metagenomic binning, comparative biology and taxonomic classification.</title>
        <authorList>
            <person name="Goeker M."/>
        </authorList>
    </citation>
    <scope>NUCLEOTIDE SEQUENCE [LARGE SCALE GENOMIC DNA]</scope>
    <source>
        <strain evidence="2 3">DSM 45533</strain>
    </source>
</reference>
<sequence length="72" mass="7961">MDAVLFAIGTVVVISQLLAAFAGRPFDGFEPVFDWELGSWGWLGRAVFIAGWLGIIAQSLRPQSRAWDPRAR</sequence>
<accession>A0A7W0CCM6</accession>
<keyword evidence="1" id="KW-1133">Transmembrane helix</keyword>
<feature type="transmembrane region" description="Helical" evidence="1">
    <location>
        <begin position="43"/>
        <end position="60"/>
    </location>
</feature>
<evidence type="ECO:0000313" key="3">
    <source>
        <dbReference type="Proteomes" id="UP000530928"/>
    </source>
</evidence>
<keyword evidence="1" id="KW-0812">Transmembrane</keyword>